<dbReference type="EMBL" id="OU503044">
    <property type="protein sequence ID" value="CAI9767372.1"/>
    <property type="molecule type" value="Genomic_DNA"/>
</dbReference>
<dbReference type="Pfam" id="PF00736">
    <property type="entry name" value="EF1_GNE"/>
    <property type="match status" value="1"/>
</dbReference>
<dbReference type="InterPro" id="IPR049720">
    <property type="entry name" value="EF1B_bsu/dsu"/>
</dbReference>
<accession>A0AAD1ZCN0</accession>
<organism evidence="7 8">
    <name type="scientific">Fraxinus pennsylvanica</name>
    <dbReference type="NCBI Taxonomy" id="56036"/>
    <lineage>
        <taxon>Eukaryota</taxon>
        <taxon>Viridiplantae</taxon>
        <taxon>Streptophyta</taxon>
        <taxon>Embryophyta</taxon>
        <taxon>Tracheophyta</taxon>
        <taxon>Spermatophyta</taxon>
        <taxon>Magnoliopsida</taxon>
        <taxon>eudicotyledons</taxon>
        <taxon>Gunneridae</taxon>
        <taxon>Pentapetalae</taxon>
        <taxon>asterids</taxon>
        <taxon>lamiids</taxon>
        <taxon>Lamiales</taxon>
        <taxon>Oleaceae</taxon>
        <taxon>Oleeae</taxon>
        <taxon>Fraxinus</taxon>
    </lineage>
</organism>
<dbReference type="Gene3D" id="3.30.70.60">
    <property type="match status" value="1"/>
</dbReference>
<sequence length="130" mass="14262">MPSEVLLESAGIDWKPSAPPASAGEDDDDDDVDVFGEETEEEKKEERAATVKASGRKKESGKSSVLMDVKPWDDETEMKKLEEAVRGVQMDGLLWGASKLVAVGYVVILSPSIKYNYTDSFTVECPAKKF</sequence>
<dbReference type="GO" id="GO:0005085">
    <property type="term" value="F:guanyl-nucleotide exchange factor activity"/>
    <property type="evidence" value="ECO:0007669"/>
    <property type="project" value="TreeGrafter"/>
</dbReference>
<evidence type="ECO:0000256" key="2">
    <source>
        <dbReference type="ARBA" id="ARBA00011606"/>
    </source>
</evidence>
<gene>
    <name evidence="7" type="ORF">FPE_LOCUS14802</name>
</gene>
<dbReference type="InterPro" id="IPR014717">
    <property type="entry name" value="Transl_elong_EF1B/ribsomal_bS6"/>
</dbReference>
<keyword evidence="4" id="KW-0648">Protein biosynthesis</keyword>
<dbReference type="SUPFAM" id="SSF54984">
    <property type="entry name" value="eEF-1beta-like"/>
    <property type="match status" value="1"/>
</dbReference>
<evidence type="ECO:0000259" key="6">
    <source>
        <dbReference type="SMART" id="SM00888"/>
    </source>
</evidence>
<dbReference type="Proteomes" id="UP000834106">
    <property type="component" value="Chromosome 9"/>
</dbReference>
<evidence type="ECO:0000256" key="1">
    <source>
        <dbReference type="ARBA" id="ARBA00007411"/>
    </source>
</evidence>
<dbReference type="GO" id="GO:0005829">
    <property type="term" value="C:cytosol"/>
    <property type="evidence" value="ECO:0007669"/>
    <property type="project" value="TreeGrafter"/>
</dbReference>
<protein>
    <recommendedName>
        <fullName evidence="6">Translation elongation factor EF1B beta/delta subunit guanine nucleotide exchange domain-containing protein</fullName>
    </recommendedName>
</protein>
<dbReference type="PANTHER" id="PTHR11595">
    <property type="entry name" value="EF-HAND AND COILED-COIL DOMAIN-CONTAINING FAMILY MEMBER"/>
    <property type="match status" value="1"/>
</dbReference>
<feature type="region of interest" description="Disordered" evidence="5">
    <location>
        <begin position="1"/>
        <end position="71"/>
    </location>
</feature>
<evidence type="ECO:0000256" key="3">
    <source>
        <dbReference type="ARBA" id="ARBA00022768"/>
    </source>
</evidence>
<dbReference type="InterPro" id="IPR014038">
    <property type="entry name" value="EF1B_bsu/dsu_GNE"/>
</dbReference>
<dbReference type="CDD" id="cd00292">
    <property type="entry name" value="EF1B"/>
    <property type="match status" value="1"/>
</dbReference>
<dbReference type="GO" id="GO:0005853">
    <property type="term" value="C:eukaryotic translation elongation factor 1 complex"/>
    <property type="evidence" value="ECO:0007669"/>
    <property type="project" value="InterPro"/>
</dbReference>
<keyword evidence="8" id="KW-1185">Reference proteome</keyword>
<dbReference type="AlphaFoldDB" id="A0AAD1ZCN0"/>
<comment type="subunit">
    <text evidence="2">EF-1 is composed of 4 subunits: alpha, beta (1B-alpha=beta'), delta (1B-beta), and gamma (1B-gamma).</text>
</comment>
<dbReference type="FunFam" id="3.30.70.60:FF:000001">
    <property type="entry name" value="Elongation factor 1-beta 1 like"/>
    <property type="match status" value="1"/>
</dbReference>
<dbReference type="GO" id="GO:0003746">
    <property type="term" value="F:translation elongation factor activity"/>
    <property type="evidence" value="ECO:0007669"/>
    <property type="project" value="UniProtKB-KW"/>
</dbReference>
<proteinExistence type="inferred from homology"/>
<dbReference type="InterPro" id="IPR036219">
    <property type="entry name" value="eEF-1beta-like_sf"/>
</dbReference>
<evidence type="ECO:0000313" key="7">
    <source>
        <dbReference type="EMBL" id="CAI9767372.1"/>
    </source>
</evidence>
<reference evidence="7" key="1">
    <citation type="submission" date="2023-05" db="EMBL/GenBank/DDBJ databases">
        <authorList>
            <person name="Huff M."/>
        </authorList>
    </citation>
    <scope>NUCLEOTIDE SEQUENCE</scope>
</reference>
<evidence type="ECO:0000256" key="5">
    <source>
        <dbReference type="SAM" id="MobiDB-lite"/>
    </source>
</evidence>
<evidence type="ECO:0000256" key="4">
    <source>
        <dbReference type="ARBA" id="ARBA00022917"/>
    </source>
</evidence>
<dbReference type="SMART" id="SM00888">
    <property type="entry name" value="EF1_GNE"/>
    <property type="match status" value="1"/>
</dbReference>
<feature type="domain" description="Translation elongation factor EF1B beta/delta subunit guanine nucleotide exchange" evidence="6">
    <location>
        <begin position="62"/>
        <end position="129"/>
    </location>
</feature>
<comment type="similarity">
    <text evidence="1">Belongs to the EF-1-beta/EF-1-delta family.</text>
</comment>
<name>A0AAD1ZCN0_9LAMI</name>
<feature type="compositionally biased region" description="Acidic residues" evidence="5">
    <location>
        <begin position="24"/>
        <end position="40"/>
    </location>
</feature>
<dbReference type="PANTHER" id="PTHR11595:SF21">
    <property type="entry name" value="ELONGATION FACTOR 1-BETA"/>
    <property type="match status" value="1"/>
</dbReference>
<evidence type="ECO:0000313" key="8">
    <source>
        <dbReference type="Proteomes" id="UP000834106"/>
    </source>
</evidence>
<keyword evidence="3" id="KW-0251">Elongation factor</keyword>